<dbReference type="PROSITE" id="PS50043">
    <property type="entry name" value="HTH_LUXR_2"/>
    <property type="match status" value="1"/>
</dbReference>
<dbReference type="SUPFAM" id="SSF52172">
    <property type="entry name" value="CheY-like"/>
    <property type="match status" value="1"/>
</dbReference>
<dbReference type="InterPro" id="IPR011006">
    <property type="entry name" value="CheY-like_superfamily"/>
</dbReference>
<reference evidence="6 7" key="1">
    <citation type="submission" date="2019-12" db="EMBL/GenBank/DDBJ databases">
        <authorList>
            <person name="Zhao J."/>
        </authorList>
    </citation>
    <scope>NUCLEOTIDE SEQUENCE [LARGE SCALE GENOMIC DNA]</scope>
    <source>
        <strain evidence="6 7">S-15</strain>
    </source>
</reference>
<keyword evidence="1 3" id="KW-0597">Phosphoprotein</keyword>
<accession>A0A6N9NI77</accession>
<evidence type="ECO:0000259" key="5">
    <source>
        <dbReference type="PROSITE" id="PS50110"/>
    </source>
</evidence>
<protein>
    <submittedName>
        <fullName evidence="6">Response regulator</fullName>
    </submittedName>
</protein>
<evidence type="ECO:0000313" key="6">
    <source>
        <dbReference type="EMBL" id="NBG66378.1"/>
    </source>
</evidence>
<dbReference type="CDD" id="cd17535">
    <property type="entry name" value="REC_NarL-like"/>
    <property type="match status" value="1"/>
</dbReference>
<dbReference type="InterPro" id="IPR058245">
    <property type="entry name" value="NreC/VraR/RcsB-like_REC"/>
</dbReference>
<feature type="domain" description="Response regulatory" evidence="5">
    <location>
        <begin position="3"/>
        <end position="119"/>
    </location>
</feature>
<dbReference type="GO" id="GO:0000160">
    <property type="term" value="P:phosphorelay signal transduction system"/>
    <property type="evidence" value="ECO:0007669"/>
    <property type="project" value="InterPro"/>
</dbReference>
<dbReference type="SMART" id="SM00421">
    <property type="entry name" value="HTH_LUXR"/>
    <property type="match status" value="1"/>
</dbReference>
<feature type="domain" description="HTH luxR-type" evidence="4">
    <location>
        <begin position="148"/>
        <end position="213"/>
    </location>
</feature>
<feature type="modified residue" description="4-aspartylphosphate" evidence="3">
    <location>
        <position position="54"/>
    </location>
</feature>
<evidence type="ECO:0000313" key="7">
    <source>
        <dbReference type="Proteomes" id="UP000470771"/>
    </source>
</evidence>
<dbReference type="InterPro" id="IPR039420">
    <property type="entry name" value="WalR-like"/>
</dbReference>
<name>A0A6N9NI77_9FLAO</name>
<gene>
    <name evidence="6" type="ORF">GQN54_09640</name>
</gene>
<dbReference type="PANTHER" id="PTHR43214:SF43">
    <property type="entry name" value="TWO-COMPONENT RESPONSE REGULATOR"/>
    <property type="match status" value="1"/>
</dbReference>
<dbReference type="GO" id="GO:0006355">
    <property type="term" value="P:regulation of DNA-templated transcription"/>
    <property type="evidence" value="ECO:0007669"/>
    <property type="project" value="InterPro"/>
</dbReference>
<dbReference type="PROSITE" id="PS50110">
    <property type="entry name" value="RESPONSE_REGULATORY"/>
    <property type="match status" value="1"/>
</dbReference>
<dbReference type="Proteomes" id="UP000470771">
    <property type="component" value="Unassembled WGS sequence"/>
</dbReference>
<dbReference type="InterPro" id="IPR000792">
    <property type="entry name" value="Tscrpt_reg_LuxR_C"/>
</dbReference>
<dbReference type="Gene3D" id="3.40.50.2300">
    <property type="match status" value="1"/>
</dbReference>
<dbReference type="Pfam" id="PF00196">
    <property type="entry name" value="GerE"/>
    <property type="match status" value="1"/>
</dbReference>
<keyword evidence="7" id="KW-1185">Reference proteome</keyword>
<dbReference type="CDD" id="cd06170">
    <property type="entry name" value="LuxR_C_like"/>
    <property type="match status" value="1"/>
</dbReference>
<evidence type="ECO:0000256" key="3">
    <source>
        <dbReference type="PROSITE-ProRule" id="PRU00169"/>
    </source>
</evidence>
<sequence>MIKILIVDDHKLIRDGITSFLSDSSKYEITDEVSDGLEAINSIKQNAPDLIITDLNMPNMDGMELISFVKKEFPSIKIIVLSMVDETQYIRQVLKLGANGYLLKNSGIDEVKAAIDAVMKGNNYYGGDVMDAVMTQLTTGAKKKKVSRFDNAFSLTKREKEILKLIIEEYNNGEIAEKLFISIRTVDAHKRNMIEKTGSKNMAGLLVWAINNEVLNDK</sequence>
<evidence type="ECO:0000259" key="4">
    <source>
        <dbReference type="PROSITE" id="PS50043"/>
    </source>
</evidence>
<dbReference type="PRINTS" id="PR00038">
    <property type="entry name" value="HTHLUXR"/>
</dbReference>
<dbReference type="RefSeq" id="WP_160633330.1">
    <property type="nucleotide sequence ID" value="NZ_WWNE01000007.1"/>
</dbReference>
<dbReference type="PANTHER" id="PTHR43214">
    <property type="entry name" value="TWO-COMPONENT RESPONSE REGULATOR"/>
    <property type="match status" value="1"/>
</dbReference>
<dbReference type="SUPFAM" id="SSF46894">
    <property type="entry name" value="C-terminal effector domain of the bipartite response regulators"/>
    <property type="match status" value="1"/>
</dbReference>
<evidence type="ECO:0000256" key="1">
    <source>
        <dbReference type="ARBA" id="ARBA00022553"/>
    </source>
</evidence>
<dbReference type="InterPro" id="IPR001789">
    <property type="entry name" value="Sig_transdc_resp-reg_receiver"/>
</dbReference>
<keyword evidence="2" id="KW-0238">DNA-binding</keyword>
<proteinExistence type="predicted"/>
<comment type="caution">
    <text evidence="6">The sequence shown here is derived from an EMBL/GenBank/DDBJ whole genome shotgun (WGS) entry which is preliminary data.</text>
</comment>
<dbReference type="GO" id="GO:0003677">
    <property type="term" value="F:DNA binding"/>
    <property type="evidence" value="ECO:0007669"/>
    <property type="project" value="UniProtKB-KW"/>
</dbReference>
<dbReference type="InterPro" id="IPR016032">
    <property type="entry name" value="Sig_transdc_resp-reg_C-effctor"/>
</dbReference>
<dbReference type="EMBL" id="WWNE01000007">
    <property type="protein sequence ID" value="NBG66378.1"/>
    <property type="molecule type" value="Genomic_DNA"/>
</dbReference>
<evidence type="ECO:0000256" key="2">
    <source>
        <dbReference type="ARBA" id="ARBA00023125"/>
    </source>
</evidence>
<dbReference type="SMART" id="SM00448">
    <property type="entry name" value="REC"/>
    <property type="match status" value="1"/>
</dbReference>
<dbReference type="Pfam" id="PF00072">
    <property type="entry name" value="Response_reg"/>
    <property type="match status" value="1"/>
</dbReference>
<dbReference type="AlphaFoldDB" id="A0A6N9NI77"/>
<organism evidence="6 7">
    <name type="scientific">Acidiluteibacter ferrifornacis</name>
    <dbReference type="NCBI Taxonomy" id="2692424"/>
    <lineage>
        <taxon>Bacteria</taxon>
        <taxon>Pseudomonadati</taxon>
        <taxon>Bacteroidota</taxon>
        <taxon>Flavobacteriia</taxon>
        <taxon>Flavobacteriales</taxon>
        <taxon>Cryomorphaceae</taxon>
        <taxon>Acidiluteibacter</taxon>
    </lineage>
</organism>